<keyword evidence="3" id="KW-1185">Reference proteome</keyword>
<dbReference type="Proteomes" id="UP001201629">
    <property type="component" value="Unassembled WGS sequence"/>
</dbReference>
<accession>A0ABS9MY29</accession>
<comment type="caution">
    <text evidence="2">The sequence shown here is derived from an EMBL/GenBank/DDBJ whole genome shotgun (WGS) entry which is preliminary data.</text>
</comment>
<proteinExistence type="predicted"/>
<name>A0ABS9MY29_9ACTN</name>
<organism evidence="2 3">
    <name type="scientific">Micromonospora trifolii</name>
    <dbReference type="NCBI Taxonomy" id="2911208"/>
    <lineage>
        <taxon>Bacteria</taxon>
        <taxon>Bacillati</taxon>
        <taxon>Actinomycetota</taxon>
        <taxon>Actinomycetes</taxon>
        <taxon>Micromonosporales</taxon>
        <taxon>Micromonosporaceae</taxon>
        <taxon>Micromonospora</taxon>
    </lineage>
</organism>
<gene>
    <name evidence="2" type="ORF">NIE79_006364</name>
</gene>
<feature type="transmembrane region" description="Helical" evidence="1">
    <location>
        <begin position="21"/>
        <end position="42"/>
    </location>
</feature>
<keyword evidence="1" id="KW-0812">Transmembrane</keyword>
<keyword evidence="1" id="KW-0472">Membrane</keyword>
<feature type="transmembrane region" description="Helical" evidence="1">
    <location>
        <begin position="78"/>
        <end position="98"/>
    </location>
</feature>
<evidence type="ECO:0000313" key="2">
    <source>
        <dbReference type="EMBL" id="MCG5442221.1"/>
    </source>
</evidence>
<dbReference type="EMBL" id="JAKKFD010000008">
    <property type="protein sequence ID" value="MCG5442221.1"/>
    <property type="molecule type" value="Genomic_DNA"/>
</dbReference>
<sequence>MPAEAPAARVSPDRRTRRIRMIRTVALLVGVVVPSLVLRELIEARFGRGPLADLSTVAVPMAATAWLAPYASYRRRDALLWLVGPGIYVFTVIAWRVALTPYRDWSPRPEEKRRMHWSRDPEHAGRWLLTEPTGDTGHTSSR</sequence>
<evidence type="ECO:0000313" key="3">
    <source>
        <dbReference type="Proteomes" id="UP001201629"/>
    </source>
</evidence>
<feature type="transmembrane region" description="Helical" evidence="1">
    <location>
        <begin position="54"/>
        <end position="71"/>
    </location>
</feature>
<reference evidence="2 3" key="1">
    <citation type="submission" date="2022-01" db="EMBL/GenBank/DDBJ databases">
        <authorList>
            <person name="Riesco R."/>
            <person name="Trujillo M.E."/>
        </authorList>
    </citation>
    <scope>NUCLEOTIDE SEQUENCE [LARGE SCALE GENOMIC DNA]</scope>
    <source>
        <strain evidence="2 3">NIE79</strain>
    </source>
</reference>
<protein>
    <recommendedName>
        <fullName evidence="4">Integral membrane protein</fullName>
    </recommendedName>
</protein>
<keyword evidence="1" id="KW-1133">Transmembrane helix</keyword>
<evidence type="ECO:0008006" key="4">
    <source>
        <dbReference type="Google" id="ProtNLM"/>
    </source>
</evidence>
<dbReference type="RefSeq" id="WP_238677569.1">
    <property type="nucleotide sequence ID" value="NZ_JAKKFD010000008.1"/>
</dbReference>
<evidence type="ECO:0000256" key="1">
    <source>
        <dbReference type="SAM" id="Phobius"/>
    </source>
</evidence>